<feature type="signal peptide" evidence="2">
    <location>
        <begin position="1"/>
        <end position="23"/>
    </location>
</feature>
<protein>
    <submittedName>
        <fullName evidence="3">Uncharacterized protein</fullName>
    </submittedName>
</protein>
<dbReference type="Proteomes" id="UP001341281">
    <property type="component" value="Chromosome 04"/>
</dbReference>
<dbReference type="AlphaFoldDB" id="A0AAQ3TE73"/>
<name>A0AAQ3TE73_PASNO</name>
<reference evidence="3 4" key="1">
    <citation type="submission" date="2024-02" db="EMBL/GenBank/DDBJ databases">
        <title>High-quality chromosome-scale genome assembly of Pensacola bahiagrass (Paspalum notatum Flugge var. saurae).</title>
        <authorList>
            <person name="Vega J.M."/>
            <person name="Podio M."/>
            <person name="Orjuela J."/>
            <person name="Siena L.A."/>
            <person name="Pessino S.C."/>
            <person name="Combes M.C."/>
            <person name="Mariac C."/>
            <person name="Albertini E."/>
            <person name="Pupilli F."/>
            <person name="Ortiz J.P.A."/>
            <person name="Leblanc O."/>
        </authorList>
    </citation>
    <scope>NUCLEOTIDE SEQUENCE [LARGE SCALE GENOMIC DNA]</scope>
    <source>
        <strain evidence="3">R1</strain>
        <tissue evidence="3">Leaf</tissue>
    </source>
</reference>
<feature type="compositionally biased region" description="Basic residues" evidence="1">
    <location>
        <begin position="79"/>
        <end position="89"/>
    </location>
</feature>
<keyword evidence="2" id="KW-0732">Signal</keyword>
<evidence type="ECO:0000313" key="4">
    <source>
        <dbReference type="Proteomes" id="UP001341281"/>
    </source>
</evidence>
<feature type="compositionally biased region" description="Basic residues" evidence="1">
    <location>
        <begin position="141"/>
        <end position="153"/>
    </location>
</feature>
<proteinExistence type="predicted"/>
<gene>
    <name evidence="3" type="ORF">U9M48_019554</name>
</gene>
<evidence type="ECO:0000256" key="2">
    <source>
        <dbReference type="SAM" id="SignalP"/>
    </source>
</evidence>
<dbReference type="EMBL" id="CP144748">
    <property type="protein sequence ID" value="WVZ70925.1"/>
    <property type="molecule type" value="Genomic_DNA"/>
</dbReference>
<evidence type="ECO:0000313" key="3">
    <source>
        <dbReference type="EMBL" id="WVZ70925.1"/>
    </source>
</evidence>
<sequence length="153" mass="15745">MTSGRWGGALAAWLLASSDRCAGWLGLPLGEAPATCRATLVRPNPLAHLPPVHPVSTESEKPIPTKSEKSASLSIPKSNNRRRFPHRRPRPADLATAATPGAAPDPPSPGHLATAATPGAAPDPPSPGDPATATTTGASSTRRRPATPRRANL</sequence>
<organism evidence="3 4">
    <name type="scientific">Paspalum notatum var. saurae</name>
    <dbReference type="NCBI Taxonomy" id="547442"/>
    <lineage>
        <taxon>Eukaryota</taxon>
        <taxon>Viridiplantae</taxon>
        <taxon>Streptophyta</taxon>
        <taxon>Embryophyta</taxon>
        <taxon>Tracheophyta</taxon>
        <taxon>Spermatophyta</taxon>
        <taxon>Magnoliopsida</taxon>
        <taxon>Liliopsida</taxon>
        <taxon>Poales</taxon>
        <taxon>Poaceae</taxon>
        <taxon>PACMAD clade</taxon>
        <taxon>Panicoideae</taxon>
        <taxon>Andropogonodae</taxon>
        <taxon>Paspaleae</taxon>
        <taxon>Paspalinae</taxon>
        <taxon>Paspalum</taxon>
    </lineage>
</organism>
<feature type="compositionally biased region" description="Basic and acidic residues" evidence="1">
    <location>
        <begin position="58"/>
        <end position="69"/>
    </location>
</feature>
<feature type="chain" id="PRO_5043008577" evidence="2">
    <location>
        <begin position="24"/>
        <end position="153"/>
    </location>
</feature>
<accession>A0AAQ3TE73</accession>
<keyword evidence="4" id="KW-1185">Reference proteome</keyword>
<evidence type="ECO:0000256" key="1">
    <source>
        <dbReference type="SAM" id="MobiDB-lite"/>
    </source>
</evidence>
<feature type="non-terminal residue" evidence="3">
    <location>
        <position position="1"/>
    </location>
</feature>
<feature type="region of interest" description="Disordered" evidence="1">
    <location>
        <begin position="44"/>
        <end position="153"/>
    </location>
</feature>
<feature type="compositionally biased region" description="Low complexity" evidence="1">
    <location>
        <begin position="129"/>
        <end position="140"/>
    </location>
</feature>
<feature type="compositionally biased region" description="Low complexity" evidence="1">
    <location>
        <begin position="92"/>
        <end position="102"/>
    </location>
</feature>